<dbReference type="AlphaFoldDB" id="A0A483KEN6"/>
<dbReference type="InterPro" id="IPR000847">
    <property type="entry name" value="LysR_HTH_N"/>
</dbReference>
<accession>A0A483KEN6</accession>
<proteinExistence type="predicted"/>
<dbReference type="PANTHER" id="PTHR30419">
    <property type="entry name" value="HTH-TYPE TRANSCRIPTIONAL REGULATOR YBHD"/>
    <property type="match status" value="1"/>
</dbReference>
<dbReference type="InterPro" id="IPR050950">
    <property type="entry name" value="HTH-type_LysR_regulators"/>
</dbReference>
<dbReference type="InterPro" id="IPR036388">
    <property type="entry name" value="WH-like_DNA-bd_sf"/>
</dbReference>
<dbReference type="PROSITE" id="PS50931">
    <property type="entry name" value="HTH_LYSR"/>
    <property type="match status" value="1"/>
</dbReference>
<evidence type="ECO:0000259" key="1">
    <source>
        <dbReference type="PROSITE" id="PS50931"/>
    </source>
</evidence>
<name>A0A483KEN6_9ENTR</name>
<dbReference type="GO" id="GO:0005829">
    <property type="term" value="C:cytosol"/>
    <property type="evidence" value="ECO:0007669"/>
    <property type="project" value="TreeGrafter"/>
</dbReference>
<evidence type="ECO:0000313" key="2">
    <source>
        <dbReference type="EMBL" id="TCX62262.1"/>
    </source>
</evidence>
<reference evidence="2" key="1">
    <citation type="submission" date="2019-01" db="EMBL/GenBank/DDBJ databases">
        <authorList>
            <person name="Lista F."/>
            <person name="Anselmo A."/>
        </authorList>
    </citation>
    <scope>NUCLEOTIDE SEQUENCE</scope>
    <source>
        <strain evidence="2">8S</strain>
    </source>
</reference>
<dbReference type="Pfam" id="PF00126">
    <property type="entry name" value="HTH_1"/>
    <property type="match status" value="1"/>
</dbReference>
<sequence>MNNTQIEIFSVMVQTENIHHTAQRLGIDAAAVTTSICALENEIGFNLILRGKNIRKVILTEKGRAFYKLMPQILGILHAIATIRRAKHLAE</sequence>
<dbReference type="Gene3D" id="1.10.10.10">
    <property type="entry name" value="Winged helix-like DNA-binding domain superfamily/Winged helix DNA-binding domain"/>
    <property type="match status" value="1"/>
</dbReference>
<dbReference type="SUPFAM" id="SSF46785">
    <property type="entry name" value="Winged helix' DNA-binding domain"/>
    <property type="match status" value="1"/>
</dbReference>
<comment type="caution">
    <text evidence="2">The sequence shown here is derived from an EMBL/GenBank/DDBJ whole genome shotgun (WGS) entry which is preliminary data.</text>
</comment>
<organism evidence="2">
    <name type="scientific">Klebsiella quasipneumoniae</name>
    <dbReference type="NCBI Taxonomy" id="1463165"/>
    <lineage>
        <taxon>Bacteria</taxon>
        <taxon>Pseudomonadati</taxon>
        <taxon>Pseudomonadota</taxon>
        <taxon>Gammaproteobacteria</taxon>
        <taxon>Enterobacterales</taxon>
        <taxon>Enterobacteriaceae</taxon>
        <taxon>Klebsiella/Raoultella group</taxon>
        <taxon>Klebsiella</taxon>
        <taxon>Klebsiella pneumoniae complex</taxon>
    </lineage>
</organism>
<dbReference type="EMBL" id="SDCO01000005">
    <property type="protein sequence ID" value="TCX62262.1"/>
    <property type="molecule type" value="Genomic_DNA"/>
</dbReference>
<protein>
    <submittedName>
        <fullName evidence="2">LysR family transcriptional regulator</fullName>
    </submittedName>
</protein>
<feature type="domain" description="HTH lysR-type" evidence="1">
    <location>
        <begin position="1"/>
        <end position="60"/>
    </location>
</feature>
<dbReference type="PANTHER" id="PTHR30419:SF14">
    <property type="entry name" value="LYSR FAMILY TRANSCRIPTIONAL REGULATOR"/>
    <property type="match status" value="1"/>
</dbReference>
<dbReference type="GO" id="GO:0003700">
    <property type="term" value="F:DNA-binding transcription factor activity"/>
    <property type="evidence" value="ECO:0007669"/>
    <property type="project" value="InterPro"/>
</dbReference>
<gene>
    <name evidence="2" type="ORF">ETE84_11580</name>
</gene>
<dbReference type="InterPro" id="IPR036390">
    <property type="entry name" value="WH_DNA-bd_sf"/>
</dbReference>